<evidence type="ECO:0000313" key="4">
    <source>
        <dbReference type="EMBL" id="KHT62083.1"/>
    </source>
</evidence>
<gene>
    <name evidence="4" type="ORF">RJ45_19390</name>
</gene>
<protein>
    <submittedName>
        <fullName evidence="4">Nucleotide pyrophosphohydrolase</fullName>
    </submittedName>
</protein>
<reference evidence="4 5" key="1">
    <citation type="submission" date="2014-12" db="EMBL/GenBank/DDBJ databases">
        <title>Genome sequencing of Photobacterium gaetbulicola AD005a.</title>
        <authorList>
            <person name="Adrian T.G.S."/>
            <person name="Chan K.G."/>
        </authorList>
    </citation>
    <scope>NUCLEOTIDE SEQUENCE [LARGE SCALE GENOMIC DNA]</scope>
    <source>
        <strain evidence="4 5">AD005a</strain>
    </source>
</reference>
<evidence type="ECO:0000256" key="2">
    <source>
        <dbReference type="ARBA" id="ARBA00022801"/>
    </source>
</evidence>
<dbReference type="InterPro" id="IPR020084">
    <property type="entry name" value="NUDIX_hydrolase_CS"/>
</dbReference>
<dbReference type="Proteomes" id="UP000031278">
    <property type="component" value="Unassembled WGS sequence"/>
</dbReference>
<name>A0A0B9G003_9GAMM</name>
<comment type="caution">
    <text evidence="4">The sequence shown here is derived from an EMBL/GenBank/DDBJ whole genome shotgun (WGS) entry which is preliminary data.</text>
</comment>
<dbReference type="PANTHER" id="PTHR43736:SF1">
    <property type="entry name" value="DIHYDRONEOPTERIN TRIPHOSPHATE DIPHOSPHATASE"/>
    <property type="match status" value="1"/>
</dbReference>
<dbReference type="SUPFAM" id="SSF55811">
    <property type="entry name" value="Nudix"/>
    <property type="match status" value="1"/>
</dbReference>
<dbReference type="PROSITE" id="PS00893">
    <property type="entry name" value="NUDIX_BOX"/>
    <property type="match status" value="1"/>
</dbReference>
<dbReference type="InterPro" id="IPR000086">
    <property type="entry name" value="NUDIX_hydrolase_dom"/>
</dbReference>
<dbReference type="GO" id="GO:0016787">
    <property type="term" value="F:hydrolase activity"/>
    <property type="evidence" value="ECO:0007669"/>
    <property type="project" value="UniProtKB-KW"/>
</dbReference>
<dbReference type="InterPro" id="IPR015797">
    <property type="entry name" value="NUDIX_hydrolase-like_dom_sf"/>
</dbReference>
<evidence type="ECO:0000313" key="5">
    <source>
        <dbReference type="Proteomes" id="UP000031278"/>
    </source>
</evidence>
<dbReference type="AlphaFoldDB" id="A0A0B9G003"/>
<dbReference type="PROSITE" id="PS51462">
    <property type="entry name" value="NUDIX"/>
    <property type="match status" value="1"/>
</dbReference>
<dbReference type="Pfam" id="PF00293">
    <property type="entry name" value="NUDIX"/>
    <property type="match status" value="1"/>
</dbReference>
<evidence type="ECO:0000256" key="1">
    <source>
        <dbReference type="ARBA" id="ARBA00001946"/>
    </source>
</evidence>
<sequence length="163" mass="18101">MFCPSCGQATLSRTTAKTFRCEHCQFTYFHNTASAVLAVICCGDDILVAERGREPGIGMLDFPGGFVDYDESLEQALCRELQEELGFQPADMRYIGSAPNTYLYQGTTYKTCDAFYQITLDSKPKMQANDDVAAIKWINRHEIAPAEFAFDSARLALALLGID</sequence>
<feature type="domain" description="Nudix hydrolase" evidence="3">
    <location>
        <begin position="28"/>
        <end position="163"/>
    </location>
</feature>
<dbReference type="RefSeq" id="WP_039466105.1">
    <property type="nucleotide sequence ID" value="NZ_JWLZ01000185.1"/>
</dbReference>
<dbReference type="Gene3D" id="3.90.79.10">
    <property type="entry name" value="Nucleoside Triphosphate Pyrophosphohydrolase"/>
    <property type="match status" value="1"/>
</dbReference>
<dbReference type="PANTHER" id="PTHR43736">
    <property type="entry name" value="ADP-RIBOSE PYROPHOSPHATASE"/>
    <property type="match status" value="1"/>
</dbReference>
<accession>A0A0B9G003</accession>
<evidence type="ECO:0000259" key="3">
    <source>
        <dbReference type="PROSITE" id="PS51462"/>
    </source>
</evidence>
<dbReference type="EMBL" id="JWLZ01000185">
    <property type="protein sequence ID" value="KHT62083.1"/>
    <property type="molecule type" value="Genomic_DNA"/>
</dbReference>
<proteinExistence type="predicted"/>
<comment type="cofactor">
    <cofactor evidence="1">
        <name>Mg(2+)</name>
        <dbReference type="ChEBI" id="CHEBI:18420"/>
    </cofactor>
</comment>
<dbReference type="CDD" id="cd04681">
    <property type="entry name" value="NUDIX_Hydrolase"/>
    <property type="match status" value="1"/>
</dbReference>
<organism evidence="4 5">
    <name type="scientific">Photobacterium gaetbulicola</name>
    <dbReference type="NCBI Taxonomy" id="1295392"/>
    <lineage>
        <taxon>Bacteria</taxon>
        <taxon>Pseudomonadati</taxon>
        <taxon>Pseudomonadota</taxon>
        <taxon>Gammaproteobacteria</taxon>
        <taxon>Vibrionales</taxon>
        <taxon>Vibrionaceae</taxon>
        <taxon>Photobacterium</taxon>
    </lineage>
</organism>
<keyword evidence="2 4" id="KW-0378">Hydrolase</keyword>